<evidence type="ECO:0000313" key="2">
    <source>
        <dbReference type="EMBL" id="TGL55861.1"/>
    </source>
</evidence>
<proteinExistence type="predicted"/>
<evidence type="ECO:0008006" key="4">
    <source>
        <dbReference type="Google" id="ProtNLM"/>
    </source>
</evidence>
<organism evidence="2 3">
    <name type="scientific">Leptospira ognonensis</name>
    <dbReference type="NCBI Taxonomy" id="2484945"/>
    <lineage>
        <taxon>Bacteria</taxon>
        <taxon>Pseudomonadati</taxon>
        <taxon>Spirochaetota</taxon>
        <taxon>Spirochaetia</taxon>
        <taxon>Leptospirales</taxon>
        <taxon>Leptospiraceae</taxon>
        <taxon>Leptospira</taxon>
    </lineage>
</organism>
<evidence type="ECO:0000313" key="3">
    <source>
        <dbReference type="Proteomes" id="UP000297693"/>
    </source>
</evidence>
<comment type="caution">
    <text evidence="2">The sequence shown here is derived from an EMBL/GenBank/DDBJ whole genome shotgun (WGS) entry which is preliminary data.</text>
</comment>
<dbReference type="RefSeq" id="WP_135625500.1">
    <property type="nucleotide sequence ID" value="NZ_RQGD01000047.1"/>
</dbReference>
<dbReference type="EMBL" id="RQGD01000047">
    <property type="protein sequence ID" value="TGL55861.1"/>
    <property type="molecule type" value="Genomic_DNA"/>
</dbReference>
<keyword evidence="1" id="KW-0732">Signal</keyword>
<dbReference type="AlphaFoldDB" id="A0A4R9JT02"/>
<name>A0A4R9JT02_9LEPT</name>
<keyword evidence="3" id="KW-1185">Reference proteome</keyword>
<accession>A0A4R9JT02</accession>
<gene>
    <name evidence="2" type="ORF">EHQ58_18205</name>
</gene>
<evidence type="ECO:0000256" key="1">
    <source>
        <dbReference type="SAM" id="SignalP"/>
    </source>
</evidence>
<feature type="signal peptide" evidence="1">
    <location>
        <begin position="1"/>
        <end position="19"/>
    </location>
</feature>
<sequence>MLKYIAVLSLLISVLNCSTSPTKTRVSEIDSIEIKGKSVFTISIPHLTEASEVGAFTSGIVLITGSLKTLPTVPEDLKSKTKEIVNSTLTESNQAVDVVITIANKLGKFDYLLLVTSEEVAITSTIFGIPISSQKGILVNSKLYDAASKSFVSSASVPAITEIPPTLPDADKAKLAVITEAARKGILTLIKK</sequence>
<dbReference type="Proteomes" id="UP000297693">
    <property type="component" value="Unassembled WGS sequence"/>
</dbReference>
<reference evidence="2" key="1">
    <citation type="journal article" date="2019" name="PLoS Negl. Trop. Dis.">
        <title>Revisiting the worldwide diversity of Leptospira species in the environment.</title>
        <authorList>
            <person name="Vincent A.T."/>
            <person name="Schiettekatte O."/>
            <person name="Bourhy P."/>
            <person name="Veyrier F.J."/>
            <person name="Picardeau M."/>
        </authorList>
    </citation>
    <scope>NUCLEOTIDE SEQUENCE [LARGE SCALE GENOMIC DNA]</scope>
    <source>
        <strain evidence="2">201702476</strain>
    </source>
</reference>
<protein>
    <recommendedName>
        <fullName evidence="4">Lipoprotein</fullName>
    </recommendedName>
</protein>
<feature type="chain" id="PRO_5020475882" description="Lipoprotein" evidence="1">
    <location>
        <begin position="20"/>
        <end position="192"/>
    </location>
</feature>